<keyword evidence="3" id="KW-1185">Reference proteome</keyword>
<dbReference type="PANTHER" id="PTHR24260">
    <property type="match status" value="1"/>
</dbReference>
<proteinExistence type="predicted"/>
<dbReference type="PROSITE" id="PS50240">
    <property type="entry name" value="TRYPSIN_DOM"/>
    <property type="match status" value="1"/>
</dbReference>
<dbReference type="InterPro" id="IPR009003">
    <property type="entry name" value="Peptidase_S1_PA"/>
</dbReference>
<dbReference type="Proteomes" id="UP001500886">
    <property type="component" value="Unassembled WGS sequence"/>
</dbReference>
<dbReference type="InterPro" id="IPR001314">
    <property type="entry name" value="Peptidase_S1A"/>
</dbReference>
<evidence type="ECO:0000313" key="2">
    <source>
        <dbReference type="EMBL" id="GAA2723149.1"/>
    </source>
</evidence>
<dbReference type="InterPro" id="IPR001254">
    <property type="entry name" value="Trypsin_dom"/>
</dbReference>
<evidence type="ECO:0000259" key="1">
    <source>
        <dbReference type="PROSITE" id="PS50240"/>
    </source>
</evidence>
<protein>
    <submittedName>
        <fullName evidence="2">Fusidic acid esterase FusH</fullName>
    </submittedName>
</protein>
<dbReference type="InterPro" id="IPR043504">
    <property type="entry name" value="Peptidase_S1_PA_chymotrypsin"/>
</dbReference>
<dbReference type="Gene3D" id="2.40.10.10">
    <property type="entry name" value="Trypsin-like serine proteases"/>
    <property type="match status" value="1"/>
</dbReference>
<dbReference type="PRINTS" id="PR00722">
    <property type="entry name" value="CHYMOTRYPSIN"/>
</dbReference>
<dbReference type="EMBL" id="BAAASL010000022">
    <property type="protein sequence ID" value="GAA2723149.1"/>
    <property type="molecule type" value="Genomic_DNA"/>
</dbReference>
<dbReference type="RefSeq" id="WP_344438131.1">
    <property type="nucleotide sequence ID" value="NZ_BAAASL010000022.1"/>
</dbReference>
<feature type="domain" description="Peptidase S1" evidence="1">
    <location>
        <begin position="10"/>
        <end position="231"/>
    </location>
</feature>
<dbReference type="SUPFAM" id="SSF50494">
    <property type="entry name" value="Trypsin-like serine proteases"/>
    <property type="match status" value="1"/>
</dbReference>
<dbReference type="SMART" id="SM00020">
    <property type="entry name" value="Tryp_SPc"/>
    <property type="match status" value="1"/>
</dbReference>
<sequence>MLTAAPANAVVGDVAKSGTYAFTAKLDIGGGKRSCTAALVEKQWLVTATSCFADDSAQGGKVAPGAPKLKTTATIGRTDLSDGAGQVQDVVELVPREDRDLVMARLAKPVTGVTPAEIGFKPLAQGEELRVVGYGRTKDEWVPDKLHSAKFTVGALRDGAVELAGASAEAAVCKGDTGGPAFREVGGRYELVGVNSASWQGGCFGNEDETRKGAVEARVDDIAGWVQSVSSRTLLPRSNWKYAAHTASGYFTGDSHNGKRRMDLFVVWQDGEATLFQGADHDDAKQPFSAEYKIADKGSYWRDARAVTGGRFTESGSDGITVRWASGKLSTYTHVDEKGVHDEKTLARSDSWKNARLITAGRFTANALRDDLLVLWEDGSTSMYSDTDVNGVKKESQLTKADNGWKNAVSIAAGEFTGNKTADLLIRWNDGQAQLFPGVDTDGYHGSRITVRPVGSAWKNTRTLTVGSFTAPGKAPNDLLIGWNDGNVSYYPGIDAGGTHGEVQLVG</sequence>
<accession>A0ABN3U2C7</accession>
<reference evidence="2 3" key="1">
    <citation type="journal article" date="2019" name="Int. J. Syst. Evol. Microbiol.">
        <title>The Global Catalogue of Microorganisms (GCM) 10K type strain sequencing project: providing services to taxonomists for standard genome sequencing and annotation.</title>
        <authorList>
            <consortium name="The Broad Institute Genomics Platform"/>
            <consortium name="The Broad Institute Genome Sequencing Center for Infectious Disease"/>
            <person name="Wu L."/>
            <person name="Ma J."/>
        </authorList>
    </citation>
    <scope>NUCLEOTIDE SEQUENCE [LARGE SCALE GENOMIC DNA]</scope>
    <source>
        <strain evidence="2 3">JCM 4542</strain>
    </source>
</reference>
<dbReference type="PANTHER" id="PTHR24260:SF136">
    <property type="entry name" value="GH08193P-RELATED"/>
    <property type="match status" value="1"/>
</dbReference>
<gene>
    <name evidence="2" type="primary">fusH_5</name>
    <name evidence="2" type="ORF">GCM10010315_49900</name>
</gene>
<comment type="caution">
    <text evidence="2">The sequence shown here is derived from an EMBL/GenBank/DDBJ whole genome shotgun (WGS) entry which is preliminary data.</text>
</comment>
<dbReference type="Pfam" id="PF00089">
    <property type="entry name" value="Trypsin"/>
    <property type="match status" value="1"/>
</dbReference>
<name>A0ABN3U2C7_9ACTN</name>
<organism evidence="2 3">
    <name type="scientific">Streptomyces luteosporeus</name>
    <dbReference type="NCBI Taxonomy" id="173856"/>
    <lineage>
        <taxon>Bacteria</taxon>
        <taxon>Bacillati</taxon>
        <taxon>Actinomycetota</taxon>
        <taxon>Actinomycetes</taxon>
        <taxon>Kitasatosporales</taxon>
        <taxon>Streptomycetaceae</taxon>
        <taxon>Streptomyces</taxon>
    </lineage>
</organism>
<dbReference type="InterPro" id="IPR051333">
    <property type="entry name" value="CLIP_Serine_Protease"/>
</dbReference>
<evidence type="ECO:0000313" key="3">
    <source>
        <dbReference type="Proteomes" id="UP001500886"/>
    </source>
</evidence>